<dbReference type="InterPro" id="IPR015421">
    <property type="entry name" value="PyrdxlP-dep_Trfase_major"/>
</dbReference>
<accession>A0A381TNM4</accession>
<dbReference type="PANTHER" id="PTHR14084:SF0">
    <property type="entry name" value="KYNURENINASE"/>
    <property type="match status" value="1"/>
</dbReference>
<dbReference type="InterPro" id="IPR010111">
    <property type="entry name" value="Kynureninase"/>
</dbReference>
<gene>
    <name evidence="4" type="ORF">METZ01_LOCUS69992</name>
</gene>
<evidence type="ECO:0000256" key="1">
    <source>
        <dbReference type="ARBA" id="ARBA00022642"/>
    </source>
</evidence>
<dbReference type="GO" id="GO:0005737">
    <property type="term" value="C:cytoplasm"/>
    <property type="evidence" value="ECO:0007669"/>
    <property type="project" value="InterPro"/>
</dbReference>
<protein>
    <submittedName>
        <fullName evidence="4">Uncharacterized protein</fullName>
    </submittedName>
</protein>
<dbReference type="GO" id="GO:0043420">
    <property type="term" value="P:anthranilate metabolic process"/>
    <property type="evidence" value="ECO:0007669"/>
    <property type="project" value="TreeGrafter"/>
</dbReference>
<dbReference type="InterPro" id="IPR015422">
    <property type="entry name" value="PyrdxlP-dep_Trfase_small"/>
</dbReference>
<evidence type="ECO:0000256" key="2">
    <source>
        <dbReference type="ARBA" id="ARBA00022801"/>
    </source>
</evidence>
<dbReference type="GO" id="GO:0030429">
    <property type="term" value="F:kynureninase activity"/>
    <property type="evidence" value="ECO:0007669"/>
    <property type="project" value="InterPro"/>
</dbReference>
<dbReference type="PANTHER" id="PTHR14084">
    <property type="entry name" value="KYNURENINASE"/>
    <property type="match status" value="1"/>
</dbReference>
<dbReference type="GO" id="GO:0009435">
    <property type="term" value="P:NAD+ biosynthetic process"/>
    <property type="evidence" value="ECO:0007669"/>
    <property type="project" value="InterPro"/>
</dbReference>
<dbReference type="InterPro" id="IPR015424">
    <property type="entry name" value="PyrdxlP-dep_Trfase"/>
</dbReference>
<dbReference type="GO" id="GO:0019441">
    <property type="term" value="P:L-tryptophan catabolic process to kynurenine"/>
    <property type="evidence" value="ECO:0007669"/>
    <property type="project" value="TreeGrafter"/>
</dbReference>
<reference evidence="4" key="1">
    <citation type="submission" date="2018-05" db="EMBL/GenBank/DDBJ databases">
        <authorList>
            <person name="Lanie J.A."/>
            <person name="Ng W.-L."/>
            <person name="Kazmierczak K.M."/>
            <person name="Andrzejewski T.M."/>
            <person name="Davidsen T.M."/>
            <person name="Wayne K.J."/>
            <person name="Tettelin H."/>
            <person name="Glass J.I."/>
            <person name="Rusch D."/>
            <person name="Podicherti R."/>
            <person name="Tsui H.-C.T."/>
            <person name="Winkler M.E."/>
        </authorList>
    </citation>
    <scope>NUCLEOTIDE SEQUENCE</scope>
</reference>
<dbReference type="Gene3D" id="3.40.640.10">
    <property type="entry name" value="Type I PLP-dependent aspartate aminotransferase-like (Major domain)"/>
    <property type="match status" value="1"/>
</dbReference>
<dbReference type="Gene3D" id="3.90.1150.10">
    <property type="entry name" value="Aspartate Aminotransferase, domain 1"/>
    <property type="match status" value="1"/>
</dbReference>
<sequence>MGLQPDTAEQYITEELDAWKKLGVEGHLNAKRPWLPYHELLTQYTAEIAGAFEKEVVVMNSLTVNLHLLMTSFYRPKGKRKKILIENNAFPSDRYAVQSQLKIHGNHPKEGLIILNPDQGDTISTEWILDCFHHHGHEISLVLIGGVNYYTGQAFDMKAITKKAHEYGCLVGFDLAHGAGNLHLKLHDWDVDFAAWCGYKYLNGGPGAPSGVFIHERHLGKSDIPRFEGWWGHDKSTRFQMTDKFVPTATAEAWQLSNPPIFSMASLLASLEIFHEAGIESLREKSEKLTSYLELLLKSELKDHITIITPVSVKNRGCQLSIRLNNPIYNITDILHEKGAVCDWRDPDVLRVAPVPLYNSFDDCYQFVHLLKEILNGS</sequence>
<dbReference type="HAMAP" id="MF_01970">
    <property type="entry name" value="Kynureninase"/>
    <property type="match status" value="1"/>
</dbReference>
<dbReference type="NCBIfam" id="TIGR01814">
    <property type="entry name" value="kynureninase"/>
    <property type="match status" value="1"/>
</dbReference>
<organism evidence="4">
    <name type="scientific">marine metagenome</name>
    <dbReference type="NCBI Taxonomy" id="408172"/>
    <lineage>
        <taxon>unclassified sequences</taxon>
        <taxon>metagenomes</taxon>
        <taxon>ecological metagenomes</taxon>
    </lineage>
</organism>
<dbReference type="SUPFAM" id="SSF53383">
    <property type="entry name" value="PLP-dependent transferases"/>
    <property type="match status" value="1"/>
</dbReference>
<evidence type="ECO:0000313" key="4">
    <source>
        <dbReference type="EMBL" id="SVA17138.1"/>
    </source>
</evidence>
<proteinExistence type="inferred from homology"/>
<evidence type="ECO:0000256" key="3">
    <source>
        <dbReference type="ARBA" id="ARBA00022898"/>
    </source>
</evidence>
<name>A0A381TNM4_9ZZZZ</name>
<dbReference type="Pfam" id="PF22580">
    <property type="entry name" value="KYNU_C"/>
    <property type="match status" value="1"/>
</dbReference>
<dbReference type="AlphaFoldDB" id="A0A381TNM4"/>
<keyword evidence="2" id="KW-0378">Hydrolase</keyword>
<dbReference type="PIRSF" id="PIRSF038800">
    <property type="entry name" value="KYNU"/>
    <property type="match status" value="1"/>
</dbReference>
<keyword evidence="1" id="KW-0662">Pyridine nucleotide biosynthesis</keyword>
<dbReference type="FunFam" id="3.40.640.10:FF:000031">
    <property type="entry name" value="Kynureninase"/>
    <property type="match status" value="1"/>
</dbReference>
<dbReference type="EMBL" id="UINC01004827">
    <property type="protein sequence ID" value="SVA17138.1"/>
    <property type="molecule type" value="Genomic_DNA"/>
</dbReference>
<dbReference type="GO" id="GO:0030170">
    <property type="term" value="F:pyridoxal phosphate binding"/>
    <property type="evidence" value="ECO:0007669"/>
    <property type="project" value="InterPro"/>
</dbReference>
<keyword evidence="3" id="KW-0663">Pyridoxal phosphate</keyword>